<dbReference type="PRINTS" id="PR00326">
    <property type="entry name" value="GTP1OBG"/>
</dbReference>
<dbReference type="PROSITE" id="PS51881">
    <property type="entry name" value="OCT"/>
    <property type="match status" value="1"/>
</dbReference>
<keyword evidence="1" id="KW-0547">Nucleotide-binding</keyword>
<name>A0AAD6QFB7_9ROSI</name>
<dbReference type="AlphaFoldDB" id="A0AAD6QFB7"/>
<keyword evidence="5" id="KW-1185">Reference proteome</keyword>
<comment type="caution">
    <text evidence="4">The sequence shown here is derived from an EMBL/GenBank/DDBJ whole genome shotgun (WGS) entry which is preliminary data.</text>
</comment>
<dbReference type="PANTHER" id="PTHR11702">
    <property type="entry name" value="DEVELOPMENTALLY REGULATED GTP-BINDING PROTEIN-RELATED"/>
    <property type="match status" value="1"/>
</dbReference>
<dbReference type="GO" id="GO:0003924">
    <property type="term" value="F:GTPase activity"/>
    <property type="evidence" value="ECO:0007669"/>
    <property type="project" value="InterPro"/>
</dbReference>
<protein>
    <submittedName>
        <fullName evidence="4">Uncharacterized protein</fullName>
    </submittedName>
</protein>
<organism evidence="4 5">
    <name type="scientific">Populus alba x Populus x berolinensis</name>
    <dbReference type="NCBI Taxonomy" id="444605"/>
    <lineage>
        <taxon>Eukaryota</taxon>
        <taxon>Viridiplantae</taxon>
        <taxon>Streptophyta</taxon>
        <taxon>Embryophyta</taxon>
        <taxon>Tracheophyta</taxon>
        <taxon>Spermatophyta</taxon>
        <taxon>Magnoliopsida</taxon>
        <taxon>eudicotyledons</taxon>
        <taxon>Gunneridae</taxon>
        <taxon>Pentapetalae</taxon>
        <taxon>rosids</taxon>
        <taxon>fabids</taxon>
        <taxon>Malpighiales</taxon>
        <taxon>Salicaceae</taxon>
        <taxon>Saliceae</taxon>
        <taxon>Populus</taxon>
    </lineage>
</organism>
<accession>A0AAD6QFB7</accession>
<dbReference type="SUPFAM" id="SSF52540">
    <property type="entry name" value="P-loop containing nucleoside triphosphate hydrolases"/>
    <property type="match status" value="1"/>
</dbReference>
<feature type="domain" description="OBG-type G" evidence="2">
    <location>
        <begin position="14"/>
        <end position="81"/>
    </location>
</feature>
<proteinExistence type="predicted"/>
<evidence type="ECO:0000313" key="4">
    <source>
        <dbReference type="EMBL" id="KAJ6989350.1"/>
    </source>
</evidence>
<dbReference type="PANTHER" id="PTHR11702:SF44">
    <property type="entry name" value="GTP-BINDING PROTEIN OBGC, CHLOROPLASTIC"/>
    <property type="match status" value="1"/>
</dbReference>
<evidence type="ECO:0000256" key="1">
    <source>
        <dbReference type="ARBA" id="ARBA00022741"/>
    </source>
</evidence>
<dbReference type="InterPro" id="IPR027417">
    <property type="entry name" value="P-loop_NTPase"/>
</dbReference>
<dbReference type="InterPro" id="IPR031167">
    <property type="entry name" value="G_OBG"/>
</dbReference>
<dbReference type="PROSITE" id="PS51710">
    <property type="entry name" value="G_OBG"/>
    <property type="match status" value="1"/>
</dbReference>
<evidence type="ECO:0000259" key="3">
    <source>
        <dbReference type="PROSITE" id="PS51881"/>
    </source>
</evidence>
<dbReference type="InterPro" id="IPR045086">
    <property type="entry name" value="OBG_GTPase"/>
</dbReference>
<feature type="domain" description="OCT" evidence="3">
    <location>
        <begin position="51"/>
        <end position="134"/>
    </location>
</feature>
<dbReference type="InterPro" id="IPR015349">
    <property type="entry name" value="OCT_dom"/>
</dbReference>
<dbReference type="GO" id="GO:0005739">
    <property type="term" value="C:mitochondrion"/>
    <property type="evidence" value="ECO:0007669"/>
    <property type="project" value="TreeGrafter"/>
</dbReference>
<dbReference type="Proteomes" id="UP001164929">
    <property type="component" value="Chromosome 8"/>
</dbReference>
<gene>
    <name evidence="4" type="ORF">NC653_022051</name>
</gene>
<dbReference type="Pfam" id="PF09269">
    <property type="entry name" value="DUF1967"/>
    <property type="match status" value="1"/>
</dbReference>
<dbReference type="InterPro" id="IPR006073">
    <property type="entry name" value="GTP-bd"/>
</dbReference>
<dbReference type="Gene3D" id="3.40.50.300">
    <property type="entry name" value="P-loop containing nucleotide triphosphate hydrolases"/>
    <property type="match status" value="1"/>
</dbReference>
<dbReference type="Pfam" id="PF01926">
    <property type="entry name" value="MMR_HSR1"/>
    <property type="match status" value="1"/>
</dbReference>
<evidence type="ECO:0000313" key="5">
    <source>
        <dbReference type="Proteomes" id="UP001164929"/>
    </source>
</evidence>
<dbReference type="EMBL" id="JAQIZT010000008">
    <property type="protein sequence ID" value="KAJ6989350.1"/>
    <property type="molecule type" value="Genomic_DNA"/>
</dbReference>
<dbReference type="GO" id="GO:0005525">
    <property type="term" value="F:GTP binding"/>
    <property type="evidence" value="ECO:0007669"/>
    <property type="project" value="InterPro"/>
</dbReference>
<sequence>MACMNRWSKLELVADVGIVGAPNAWKSTLSSVTSAAQPAFANYLFTTLLPNLSVVSFDYDSTMVLADLPGLLEEAHQDFGLVDKSILWIYKDSERRFQHVLEAFGVNKPLSKMGVKEGDSVIVGESIVSRILIGLSNVKKLSFDPTKWSGSNPSVLNSKITKLQVVDVTNRWICYLYDDLFLNLCGIYPSNDHWKELAEQEFRYVTIRFRGGSSSLLSCPWRTLVLQSNRYSPSH</sequence>
<reference evidence="4" key="1">
    <citation type="journal article" date="2023" name="Mol. Ecol. Resour.">
        <title>Chromosome-level genome assembly of a triploid poplar Populus alba 'Berolinensis'.</title>
        <authorList>
            <person name="Chen S."/>
            <person name="Yu Y."/>
            <person name="Wang X."/>
            <person name="Wang S."/>
            <person name="Zhang T."/>
            <person name="Zhou Y."/>
            <person name="He R."/>
            <person name="Meng N."/>
            <person name="Wang Y."/>
            <person name="Liu W."/>
            <person name="Liu Z."/>
            <person name="Liu J."/>
            <person name="Guo Q."/>
            <person name="Huang H."/>
            <person name="Sederoff R.R."/>
            <person name="Wang G."/>
            <person name="Qu G."/>
            <person name="Chen S."/>
        </authorList>
    </citation>
    <scope>NUCLEOTIDE SEQUENCE</scope>
    <source>
        <strain evidence="4">SC-2020</strain>
    </source>
</reference>
<evidence type="ECO:0000259" key="2">
    <source>
        <dbReference type="PROSITE" id="PS51710"/>
    </source>
</evidence>